<evidence type="ECO:0000313" key="7">
    <source>
        <dbReference type="Proteomes" id="UP000231019"/>
    </source>
</evidence>
<dbReference type="PANTHER" id="PTHR46233:SF3">
    <property type="entry name" value="HYDROXYACYLGLUTATHIONE HYDROLASE GLOC"/>
    <property type="match status" value="1"/>
</dbReference>
<sequence>MSEDSRIFDTPGVKFEMKFYPWSLAMALVSLFPFVAQATEIHCLDTGIANVYLLKGKKSFLIDTSSHGHEKEIEAWLQKQGTPLKSLEAIILTHGHGDHAGGAMELGKKQGVPVWVGAQDHGMLKQGKSRPLLATSFIAGLLGIFVDSPYPAYTADREISSAVDLAPYGINGQIIPLPGHTQGSLALILNDSHSAIVGDLIRGGVFQTEEPRLHFFHEARPQTQWQLWQLLKHQKIQTFYPGHFGPLNREAIEKSFFPTGLFNWLMPITEGERQGFPSYSNL</sequence>
<evidence type="ECO:0000256" key="1">
    <source>
        <dbReference type="ARBA" id="ARBA00001947"/>
    </source>
</evidence>
<dbReference type="AlphaFoldDB" id="A0A2M7G8J5"/>
<dbReference type="SMART" id="SM00849">
    <property type="entry name" value="Lactamase_B"/>
    <property type="match status" value="1"/>
</dbReference>
<gene>
    <name evidence="6" type="ORF">COW36_03825</name>
</gene>
<proteinExistence type="predicted"/>
<comment type="cofactor">
    <cofactor evidence="1">
        <name>Zn(2+)</name>
        <dbReference type="ChEBI" id="CHEBI:29105"/>
    </cofactor>
</comment>
<evidence type="ECO:0000313" key="6">
    <source>
        <dbReference type="EMBL" id="PIW18429.1"/>
    </source>
</evidence>
<comment type="caution">
    <text evidence="6">The sequence shown here is derived from an EMBL/GenBank/DDBJ whole genome shotgun (WGS) entry which is preliminary data.</text>
</comment>
<dbReference type="InterPro" id="IPR036866">
    <property type="entry name" value="RibonucZ/Hydroxyglut_hydro"/>
</dbReference>
<dbReference type="InterPro" id="IPR051453">
    <property type="entry name" value="MBL_Glyoxalase_II"/>
</dbReference>
<dbReference type="EMBL" id="PFFQ01000012">
    <property type="protein sequence ID" value="PIW18429.1"/>
    <property type="molecule type" value="Genomic_DNA"/>
</dbReference>
<dbReference type="SUPFAM" id="SSF56281">
    <property type="entry name" value="Metallo-hydrolase/oxidoreductase"/>
    <property type="match status" value="1"/>
</dbReference>
<dbReference type="GO" id="GO:0008800">
    <property type="term" value="F:beta-lactamase activity"/>
    <property type="evidence" value="ECO:0007669"/>
    <property type="project" value="InterPro"/>
</dbReference>
<accession>A0A2M7G8J5</accession>
<evidence type="ECO:0000259" key="5">
    <source>
        <dbReference type="SMART" id="SM00849"/>
    </source>
</evidence>
<evidence type="ECO:0000256" key="4">
    <source>
        <dbReference type="ARBA" id="ARBA00022833"/>
    </source>
</evidence>
<name>A0A2M7G8J5_9BACT</name>
<protein>
    <recommendedName>
        <fullName evidence="5">Metallo-beta-lactamase domain-containing protein</fullName>
    </recommendedName>
</protein>
<keyword evidence="2" id="KW-0479">Metal-binding</keyword>
<dbReference type="GO" id="GO:0017001">
    <property type="term" value="P:antibiotic catabolic process"/>
    <property type="evidence" value="ECO:0007669"/>
    <property type="project" value="InterPro"/>
</dbReference>
<feature type="domain" description="Metallo-beta-lactamase" evidence="5">
    <location>
        <begin position="48"/>
        <end position="243"/>
    </location>
</feature>
<dbReference type="Pfam" id="PF00753">
    <property type="entry name" value="Lactamase_B"/>
    <property type="match status" value="1"/>
</dbReference>
<dbReference type="InterPro" id="IPR001018">
    <property type="entry name" value="Beta-lactamase_class-B_CS"/>
</dbReference>
<dbReference type="PANTHER" id="PTHR46233">
    <property type="entry name" value="HYDROXYACYLGLUTATHIONE HYDROLASE GLOC"/>
    <property type="match status" value="1"/>
</dbReference>
<dbReference type="Gene3D" id="3.60.15.10">
    <property type="entry name" value="Ribonuclease Z/Hydroxyacylglutathione hydrolase-like"/>
    <property type="match status" value="1"/>
</dbReference>
<keyword evidence="4" id="KW-0862">Zinc</keyword>
<dbReference type="Proteomes" id="UP000231019">
    <property type="component" value="Unassembled WGS sequence"/>
</dbReference>
<dbReference type="InterPro" id="IPR001279">
    <property type="entry name" value="Metallo-B-lactamas"/>
</dbReference>
<dbReference type="GO" id="GO:0008270">
    <property type="term" value="F:zinc ion binding"/>
    <property type="evidence" value="ECO:0007669"/>
    <property type="project" value="InterPro"/>
</dbReference>
<keyword evidence="3" id="KW-0378">Hydrolase</keyword>
<evidence type="ECO:0000256" key="3">
    <source>
        <dbReference type="ARBA" id="ARBA00022801"/>
    </source>
</evidence>
<organism evidence="6 7">
    <name type="scientific">bacterium (Candidatus Blackallbacteria) CG17_big_fil_post_rev_8_21_14_2_50_48_46</name>
    <dbReference type="NCBI Taxonomy" id="2014261"/>
    <lineage>
        <taxon>Bacteria</taxon>
        <taxon>Candidatus Blackallbacteria</taxon>
    </lineage>
</organism>
<dbReference type="PROSITE" id="PS00743">
    <property type="entry name" value="BETA_LACTAMASE_B_1"/>
    <property type="match status" value="1"/>
</dbReference>
<reference evidence="6 7" key="1">
    <citation type="submission" date="2017-09" db="EMBL/GenBank/DDBJ databases">
        <title>Depth-based differentiation of microbial function through sediment-hosted aquifers and enrichment of novel symbionts in the deep terrestrial subsurface.</title>
        <authorList>
            <person name="Probst A.J."/>
            <person name="Ladd B."/>
            <person name="Jarett J.K."/>
            <person name="Geller-Mcgrath D.E."/>
            <person name="Sieber C.M."/>
            <person name="Emerson J.B."/>
            <person name="Anantharaman K."/>
            <person name="Thomas B.C."/>
            <person name="Malmstrom R."/>
            <person name="Stieglmeier M."/>
            <person name="Klingl A."/>
            <person name="Woyke T."/>
            <person name="Ryan C.M."/>
            <person name="Banfield J.F."/>
        </authorList>
    </citation>
    <scope>NUCLEOTIDE SEQUENCE [LARGE SCALE GENOMIC DNA]</scope>
    <source>
        <strain evidence="6">CG17_big_fil_post_rev_8_21_14_2_50_48_46</strain>
    </source>
</reference>
<evidence type="ECO:0000256" key="2">
    <source>
        <dbReference type="ARBA" id="ARBA00022723"/>
    </source>
</evidence>